<protein>
    <submittedName>
        <fullName evidence="5">NBS-LRR resistance protein</fullName>
    </submittedName>
</protein>
<evidence type="ECO:0000259" key="4">
    <source>
        <dbReference type="Pfam" id="PF00931"/>
    </source>
</evidence>
<dbReference type="Gene3D" id="1.10.8.430">
    <property type="entry name" value="Helical domain of apoptotic protease-activating factors"/>
    <property type="match status" value="1"/>
</dbReference>
<dbReference type="PANTHER" id="PTHR33463:SF203">
    <property type="entry name" value="AAA+ ATPASE DOMAIN-CONTAINING PROTEIN"/>
    <property type="match status" value="1"/>
</dbReference>
<feature type="domain" description="NB-ARC" evidence="4">
    <location>
        <begin position="1"/>
        <end position="139"/>
    </location>
</feature>
<accession>G9G0H9</accession>
<dbReference type="EMBL" id="JN230617">
    <property type="protein sequence ID" value="AEV46108.1"/>
    <property type="molecule type" value="Genomic_DNA"/>
</dbReference>
<keyword evidence="1" id="KW-0547">Nucleotide-binding</keyword>
<feature type="non-terminal residue" evidence="5">
    <location>
        <position position="1"/>
    </location>
</feature>
<sequence length="168" mass="18955">PGLGKTTLAHEILKRIVESKSFDEVVMPTVSQTPDVKNIQGQLAEKLGLKLEEETIEGRAVMLQKRLKGTKSILVLLDDVWDYDELKKIGLPSVKYHIGCKILFTSRDRHLFSNEMCINKIFEIKVLEEDESWNLFEATMGGKIIDEACDLKPTASQVVRECRGLPLA</sequence>
<evidence type="ECO:0000256" key="3">
    <source>
        <dbReference type="ARBA" id="ARBA00022840"/>
    </source>
</evidence>
<dbReference type="InterPro" id="IPR050905">
    <property type="entry name" value="Plant_NBS-LRR"/>
</dbReference>
<dbReference type="PANTHER" id="PTHR33463">
    <property type="entry name" value="NB-ARC DOMAIN-CONTAINING PROTEIN-RELATED"/>
    <property type="match status" value="1"/>
</dbReference>
<evidence type="ECO:0000313" key="5">
    <source>
        <dbReference type="EMBL" id="AEV46108.1"/>
    </source>
</evidence>
<dbReference type="GO" id="GO:0005524">
    <property type="term" value="F:ATP binding"/>
    <property type="evidence" value="ECO:0007669"/>
    <property type="project" value="UniProtKB-KW"/>
</dbReference>
<dbReference type="Gene3D" id="3.40.50.300">
    <property type="entry name" value="P-loop containing nucleotide triphosphate hydrolases"/>
    <property type="match status" value="1"/>
</dbReference>
<dbReference type="AlphaFoldDB" id="G9G0H9"/>
<feature type="non-terminal residue" evidence="5">
    <location>
        <position position="168"/>
    </location>
</feature>
<dbReference type="InterPro" id="IPR002182">
    <property type="entry name" value="NB-ARC"/>
</dbReference>
<dbReference type="SUPFAM" id="SSF52540">
    <property type="entry name" value="P-loop containing nucleoside triphosphate hydrolases"/>
    <property type="match status" value="1"/>
</dbReference>
<reference evidence="5" key="1">
    <citation type="submission" date="2011-07" db="EMBL/GenBank/DDBJ databases">
        <title>Characterization and phylogenetic analysis of NBS-encoding genes in Cucurbitaceae crops.</title>
        <authorList>
            <person name="Wan H."/>
            <person name="Chen J."/>
        </authorList>
    </citation>
    <scope>NUCLEOTIDE SEQUENCE</scope>
</reference>
<organism evidence="5">
    <name type="scientific">Lagenaria siceraria</name>
    <name type="common">Bottle gourd</name>
    <name type="synonym">Lagenaria leucantha</name>
    <dbReference type="NCBI Taxonomy" id="3668"/>
    <lineage>
        <taxon>Eukaryota</taxon>
        <taxon>Viridiplantae</taxon>
        <taxon>Streptophyta</taxon>
        <taxon>Embryophyta</taxon>
        <taxon>Tracheophyta</taxon>
        <taxon>Spermatophyta</taxon>
        <taxon>Magnoliopsida</taxon>
        <taxon>eudicotyledons</taxon>
        <taxon>Gunneridae</taxon>
        <taxon>Pentapetalae</taxon>
        <taxon>rosids</taxon>
        <taxon>fabids</taxon>
        <taxon>Cucurbitales</taxon>
        <taxon>Cucurbitaceae</taxon>
        <taxon>Benincaseae</taxon>
        <taxon>Lagenaria</taxon>
    </lineage>
</organism>
<dbReference type="InterPro" id="IPR027417">
    <property type="entry name" value="P-loop_NTPase"/>
</dbReference>
<proteinExistence type="predicted"/>
<name>G9G0H9_LAGSI</name>
<dbReference type="GO" id="GO:0006952">
    <property type="term" value="P:defense response"/>
    <property type="evidence" value="ECO:0007669"/>
    <property type="project" value="UniProtKB-KW"/>
</dbReference>
<keyword evidence="2" id="KW-0611">Plant defense</keyword>
<dbReference type="GO" id="GO:0043531">
    <property type="term" value="F:ADP binding"/>
    <property type="evidence" value="ECO:0007669"/>
    <property type="project" value="InterPro"/>
</dbReference>
<keyword evidence="3" id="KW-0067">ATP-binding</keyword>
<dbReference type="InterPro" id="IPR042197">
    <property type="entry name" value="Apaf_helical"/>
</dbReference>
<evidence type="ECO:0000256" key="1">
    <source>
        <dbReference type="ARBA" id="ARBA00022741"/>
    </source>
</evidence>
<dbReference type="Pfam" id="PF00931">
    <property type="entry name" value="NB-ARC"/>
    <property type="match status" value="1"/>
</dbReference>
<evidence type="ECO:0000256" key="2">
    <source>
        <dbReference type="ARBA" id="ARBA00022821"/>
    </source>
</evidence>